<dbReference type="Gene3D" id="2.60.40.10">
    <property type="entry name" value="Immunoglobulins"/>
    <property type="match status" value="1"/>
</dbReference>
<feature type="domain" description="Fibronectin type-III" evidence="3">
    <location>
        <begin position="397"/>
        <end position="503"/>
    </location>
</feature>
<protein>
    <recommendedName>
        <fullName evidence="3">Fibronectin type-III domain-containing protein</fullName>
    </recommendedName>
</protein>
<comment type="caution">
    <text evidence="4">The sequence shown here is derived from an EMBL/GenBank/DDBJ whole genome shotgun (WGS) entry which is preliminary data.</text>
</comment>
<keyword evidence="2" id="KW-0624">Polysaccharide degradation</keyword>
<evidence type="ECO:0000313" key="5">
    <source>
        <dbReference type="Proteomes" id="UP000603904"/>
    </source>
</evidence>
<dbReference type="RefSeq" id="WP_204061701.1">
    <property type="nucleotide sequence ID" value="NZ_BAAAGP010000030.1"/>
</dbReference>
<keyword evidence="2" id="KW-0119">Carbohydrate metabolism</keyword>
<dbReference type="PROSITE" id="PS50853">
    <property type="entry name" value="FN3"/>
    <property type="match status" value="2"/>
</dbReference>
<dbReference type="SUPFAM" id="SSF49265">
    <property type="entry name" value="Fibronectin type III"/>
    <property type="match status" value="1"/>
</dbReference>
<organism evidence="4 5">
    <name type="scientific">Microbispora corallina</name>
    <dbReference type="NCBI Taxonomy" id="83302"/>
    <lineage>
        <taxon>Bacteria</taxon>
        <taxon>Bacillati</taxon>
        <taxon>Actinomycetota</taxon>
        <taxon>Actinomycetes</taxon>
        <taxon>Streptosporangiales</taxon>
        <taxon>Streptosporangiaceae</taxon>
        <taxon>Microbispora</taxon>
    </lineage>
</organism>
<reference evidence="4 5" key="1">
    <citation type="submission" date="2021-01" db="EMBL/GenBank/DDBJ databases">
        <title>Whole genome shotgun sequence of Microbispora corallina NBRC 16416.</title>
        <authorList>
            <person name="Komaki H."/>
            <person name="Tamura T."/>
        </authorList>
    </citation>
    <scope>NUCLEOTIDE SEQUENCE [LARGE SCALE GENOMIC DNA]</scope>
    <source>
        <strain evidence="4 5">NBRC 16416</strain>
    </source>
</reference>
<accession>A0ABQ4GCC2</accession>
<dbReference type="CDD" id="cd00063">
    <property type="entry name" value="FN3"/>
    <property type="match status" value="1"/>
</dbReference>
<proteinExistence type="predicted"/>
<dbReference type="InterPro" id="IPR003961">
    <property type="entry name" value="FN3_dom"/>
</dbReference>
<gene>
    <name evidence="4" type="ORF">Mco01_77260</name>
</gene>
<name>A0ABQ4GCC2_9ACTN</name>
<dbReference type="Proteomes" id="UP000603904">
    <property type="component" value="Unassembled WGS sequence"/>
</dbReference>
<evidence type="ECO:0000313" key="4">
    <source>
        <dbReference type="EMBL" id="GIH44726.1"/>
    </source>
</evidence>
<evidence type="ECO:0000256" key="2">
    <source>
        <dbReference type="ARBA" id="ARBA00023326"/>
    </source>
</evidence>
<dbReference type="InterPro" id="IPR013783">
    <property type="entry name" value="Ig-like_fold"/>
</dbReference>
<keyword evidence="1" id="KW-0326">Glycosidase</keyword>
<feature type="domain" description="Fibronectin type-III" evidence="3">
    <location>
        <begin position="506"/>
        <end position="604"/>
    </location>
</feature>
<keyword evidence="1" id="KW-0378">Hydrolase</keyword>
<dbReference type="InterPro" id="IPR036116">
    <property type="entry name" value="FN3_sf"/>
</dbReference>
<evidence type="ECO:0000256" key="1">
    <source>
        <dbReference type="ARBA" id="ARBA00023295"/>
    </source>
</evidence>
<keyword evidence="5" id="KW-1185">Reference proteome</keyword>
<evidence type="ECO:0000259" key="3">
    <source>
        <dbReference type="PROSITE" id="PS50853"/>
    </source>
</evidence>
<dbReference type="EMBL" id="BOOC01000070">
    <property type="protein sequence ID" value="GIH44726.1"/>
    <property type="molecule type" value="Genomic_DNA"/>
</dbReference>
<sequence length="904" mass="95375">MTAFDIRLIAYAPNGARLGQLPYPLSAETGAPLNDLPSIRLDYSAEAAGIEWLDSPCEIAVEWSDGGDWTEGPDSRFLRIKRRGDQADKTGARSYDLPGWAWQLAKLILYPNDALVEGKRQFSAATVGAILLTLINEGQARGTLPGLAVDFTTTHDSAGQAWTAALTIGLDPGTDLRTLLLNLSQQGVVDWQMQGRTLRAFNADTALNRDLASGPEPVELRLGRDVTEAPDEGTFEDASNVILIAGEAGLNVEVTSPNALPWGRWETYQQQSGVADGGTAALLGQNLLERASGERVQITRGITLAAAEWLPYRDYRPGDTLLAPGDGGAMAPLRVRQITLNRDANGVTGGNITLNDRFLERDLKLSRQAAGIITGGVATGGTGGTPAPDAIGRTPAAPTGLIVEPAAYVDTGGWARGQITATWSPVSVDVNAVAIDIDTYDLWARRNESGQEWGQLTATVAPDTTATYSPLEVNVEYAFKVRATSQGKPGEFSSEYVTTIPNDVTPPPIPSAPSLGTRLSIIYVTWDGLGEGSAPMPIDFDRVLVWMSADGATWEGVGTLTASGALLVAGEPYGEDRIFRLTAVDRSGNESAPSATATIATVPVVDTDLIEAEIDGANIVDGTINAADKVIANTITGGLIKALEIDTGHLKANAITTDKLDVGAVTAAILSADAIDGKTITGAFIRTASSGQRLELAPPGATYPELRFYPDSGTNYTVLRGQSDISSGEATLVITTSQNAAGTYRARLQMGATLTRINVMDPTATSSKGGLLEIANDHAQFGYNDGSSSSECYIRLDSSGRWRVNGKYWDMTNVAAYDAVVAGSTTVGGASSPNWAQLFYGPTMATNMGPVVTLRDGGSGGPSAFGNNYTPGAWVLTASTTDGWQINLANGNGFAFYFWCHRHA</sequence>